<keyword evidence="4" id="KW-1185">Reference proteome</keyword>
<dbReference type="Pfam" id="PF13456">
    <property type="entry name" value="RVT_3"/>
    <property type="match status" value="1"/>
</dbReference>
<comment type="caution">
    <text evidence="3">The sequence shown here is derived from an EMBL/GenBank/DDBJ whole genome shotgun (WGS) entry which is preliminary data.</text>
</comment>
<dbReference type="Pfam" id="PF13966">
    <property type="entry name" value="zf-RVT"/>
    <property type="match status" value="1"/>
</dbReference>
<dbReference type="GO" id="GO:0004523">
    <property type="term" value="F:RNA-DNA hybrid ribonuclease activity"/>
    <property type="evidence" value="ECO:0007669"/>
    <property type="project" value="InterPro"/>
</dbReference>
<dbReference type="AlphaFoldDB" id="A0A8X7Z645"/>
<dbReference type="Proteomes" id="UP000886885">
    <property type="component" value="Chromosome 9A"/>
</dbReference>
<gene>
    <name evidence="3" type="ORF">POTOM_033811</name>
</gene>
<evidence type="ECO:0000259" key="2">
    <source>
        <dbReference type="Pfam" id="PF13966"/>
    </source>
</evidence>
<dbReference type="CDD" id="cd06222">
    <property type="entry name" value="RNase_H_like"/>
    <property type="match status" value="1"/>
</dbReference>
<evidence type="ECO:0008006" key="5">
    <source>
        <dbReference type="Google" id="ProtNLM"/>
    </source>
</evidence>
<dbReference type="InterPro" id="IPR044730">
    <property type="entry name" value="RNase_H-like_dom_plant"/>
</dbReference>
<evidence type="ECO:0000259" key="1">
    <source>
        <dbReference type="Pfam" id="PF13456"/>
    </source>
</evidence>
<dbReference type="GO" id="GO:0003676">
    <property type="term" value="F:nucleic acid binding"/>
    <property type="evidence" value="ECO:0007669"/>
    <property type="project" value="InterPro"/>
</dbReference>
<accession>A0A8X7Z645</accession>
<name>A0A8X7Z645_POPTO</name>
<feature type="domain" description="RNase H type-1" evidence="1">
    <location>
        <begin position="204"/>
        <end position="278"/>
    </location>
</feature>
<dbReference type="InterPro" id="IPR002156">
    <property type="entry name" value="RNaseH_domain"/>
</dbReference>
<evidence type="ECO:0000313" key="4">
    <source>
        <dbReference type="Proteomes" id="UP000886885"/>
    </source>
</evidence>
<dbReference type="EMBL" id="JAAWWB010000017">
    <property type="protein sequence ID" value="KAG6763271.1"/>
    <property type="molecule type" value="Genomic_DNA"/>
</dbReference>
<protein>
    <recommendedName>
        <fullName evidence="5">Reverse transcriptase zinc-binding domain-containing protein</fullName>
    </recommendedName>
</protein>
<feature type="domain" description="Reverse transcriptase zinc-binding" evidence="2">
    <location>
        <begin position="76"/>
        <end position="128"/>
    </location>
</feature>
<dbReference type="InterPro" id="IPR026960">
    <property type="entry name" value="RVT-Znf"/>
</dbReference>
<sequence>MGPRSEEARATLTRSASSTFVIENCSEGRNNVACREWKESPLLELKDVYGAPSHHTTHELSEAEGNATVADMVRDATSRSPVEPIWRLIWRWKGPERIRNFLWLVAHNKLPTNNQRVARHLTDNACCHLNLPFKIGGFLVRALSLILARCMVSGSVSATKDEEKVLLQNKNVRLIGWRCTPSPRLGENKCAWMGAAKEIVAMQQLWAAITGLQLAWSLKILLESDSCLVLDMITKQDSTVDTSYALVSRVKDALTWGWAVTVPHALGEGNFAAEWLVNLGPGRNPLYRDGWRINDPPTVFYLTLYDHLIRS</sequence>
<dbReference type="OrthoDB" id="1436613at2759"/>
<evidence type="ECO:0000313" key="3">
    <source>
        <dbReference type="EMBL" id="KAG6763271.1"/>
    </source>
</evidence>
<organism evidence="3 4">
    <name type="scientific">Populus tomentosa</name>
    <name type="common">Chinese white poplar</name>
    <dbReference type="NCBI Taxonomy" id="118781"/>
    <lineage>
        <taxon>Eukaryota</taxon>
        <taxon>Viridiplantae</taxon>
        <taxon>Streptophyta</taxon>
        <taxon>Embryophyta</taxon>
        <taxon>Tracheophyta</taxon>
        <taxon>Spermatophyta</taxon>
        <taxon>Magnoliopsida</taxon>
        <taxon>eudicotyledons</taxon>
        <taxon>Gunneridae</taxon>
        <taxon>Pentapetalae</taxon>
        <taxon>rosids</taxon>
        <taxon>fabids</taxon>
        <taxon>Malpighiales</taxon>
        <taxon>Salicaceae</taxon>
        <taxon>Saliceae</taxon>
        <taxon>Populus</taxon>
    </lineage>
</organism>
<proteinExistence type="predicted"/>
<reference evidence="3" key="1">
    <citation type="journal article" date="2020" name="bioRxiv">
        <title>Hybrid origin of Populus tomentosa Carr. identified through genome sequencing and phylogenomic analysis.</title>
        <authorList>
            <person name="An X."/>
            <person name="Gao K."/>
            <person name="Chen Z."/>
            <person name="Li J."/>
            <person name="Yang X."/>
            <person name="Yang X."/>
            <person name="Zhou J."/>
            <person name="Guo T."/>
            <person name="Zhao T."/>
            <person name="Huang S."/>
            <person name="Miao D."/>
            <person name="Khan W.U."/>
            <person name="Rao P."/>
            <person name="Ye M."/>
            <person name="Lei B."/>
            <person name="Liao W."/>
            <person name="Wang J."/>
            <person name="Ji L."/>
            <person name="Li Y."/>
            <person name="Guo B."/>
            <person name="Mustafa N.S."/>
            <person name="Li S."/>
            <person name="Yun Q."/>
            <person name="Keller S.R."/>
            <person name="Mao J."/>
            <person name="Zhang R."/>
            <person name="Strauss S.H."/>
        </authorList>
    </citation>
    <scope>NUCLEOTIDE SEQUENCE</scope>
    <source>
        <strain evidence="3">GM15</strain>
        <tissue evidence="3">Leaf</tissue>
    </source>
</reference>